<dbReference type="RefSeq" id="WP_025660003.1">
    <property type="nucleotide sequence ID" value="NZ_LNCD01000051.1"/>
</dbReference>
<dbReference type="SUPFAM" id="SSF46785">
    <property type="entry name" value="Winged helix' DNA-binding domain"/>
    <property type="match status" value="1"/>
</dbReference>
<dbReference type="OrthoDB" id="8479357at2"/>
<dbReference type="InterPro" id="IPR005119">
    <property type="entry name" value="LysR_subst-bd"/>
</dbReference>
<dbReference type="PANTHER" id="PTHR30293">
    <property type="entry name" value="TRANSCRIPTIONAL REGULATORY PROTEIN NAC-RELATED"/>
    <property type="match status" value="1"/>
</dbReference>
<dbReference type="GO" id="GO:2000142">
    <property type="term" value="P:regulation of DNA-templated transcription initiation"/>
    <property type="evidence" value="ECO:0007669"/>
    <property type="project" value="TreeGrafter"/>
</dbReference>
<comment type="function">
    <text evidence="6">Transcriptional regulator of the ttuABCDE tartrate utilization operon.</text>
</comment>
<evidence type="ECO:0000313" key="10">
    <source>
        <dbReference type="EMBL" id="KWV55722.1"/>
    </source>
</evidence>
<keyword evidence="5" id="KW-0804">Transcription</keyword>
<dbReference type="GO" id="GO:0003700">
    <property type="term" value="F:DNA-binding transcription factor activity"/>
    <property type="evidence" value="ECO:0007669"/>
    <property type="project" value="InterPro"/>
</dbReference>
<keyword evidence="4" id="KW-0010">Activator</keyword>
<evidence type="ECO:0000259" key="9">
    <source>
        <dbReference type="PROSITE" id="PS50931"/>
    </source>
</evidence>
<dbReference type="InterPro" id="IPR036388">
    <property type="entry name" value="WH-like_DNA-bd_sf"/>
</dbReference>
<dbReference type="Pfam" id="PF00126">
    <property type="entry name" value="HTH_1"/>
    <property type="match status" value="1"/>
</dbReference>
<evidence type="ECO:0000256" key="6">
    <source>
        <dbReference type="ARBA" id="ARBA00054626"/>
    </source>
</evidence>
<evidence type="ECO:0000313" key="11">
    <source>
        <dbReference type="Proteomes" id="UP000068164"/>
    </source>
</evidence>
<keyword evidence="3" id="KW-0238">DNA-binding</keyword>
<comment type="similarity">
    <text evidence="1">Belongs to the LysR transcriptional regulatory family.</text>
</comment>
<evidence type="ECO:0000256" key="5">
    <source>
        <dbReference type="ARBA" id="ARBA00023163"/>
    </source>
</evidence>
<proteinExistence type="inferred from homology"/>
<evidence type="ECO:0000256" key="3">
    <source>
        <dbReference type="ARBA" id="ARBA00023125"/>
    </source>
</evidence>
<dbReference type="InterPro" id="IPR000847">
    <property type="entry name" value="LysR_HTH_N"/>
</dbReference>
<evidence type="ECO:0000256" key="7">
    <source>
        <dbReference type="ARBA" id="ARBA00067332"/>
    </source>
</evidence>
<evidence type="ECO:0000256" key="4">
    <source>
        <dbReference type="ARBA" id="ARBA00023159"/>
    </source>
</evidence>
<evidence type="ECO:0000256" key="8">
    <source>
        <dbReference type="ARBA" id="ARBA00083243"/>
    </source>
</evidence>
<accession>A0A109JV73</accession>
<dbReference type="Proteomes" id="UP000068164">
    <property type="component" value="Unassembled WGS sequence"/>
</dbReference>
<dbReference type="AlphaFoldDB" id="A0A109JV73"/>
<sequence>MRIRQIESFVSVCEIGSITQAAAALNIVQPALGAQINALEQELGVQLLERGPRGTTTTPAGQYFLEEAKEILDRLATIRRTIKQFDPAQEEHISIGLTSSLSALLAGPLAQEFGRQNWSAKVQIVEEMSHLLGERVARGDLDFALAFNVEPRKGIKQTAVLRESVFFITGRKSEFGQDGPINLIELAKATFVIPTEKGQIINLLRHAMEFFHLPLKVAYQIESMDAIKGLILEGNACAVLPYGTVAREVEAGTLIARRIVNPPLVRTLYLIQPSGRPKPAHAGSALHIIQGFISHLAKNEAFEIVEQEVAPAV</sequence>
<dbReference type="GO" id="GO:0003677">
    <property type="term" value="F:DNA binding"/>
    <property type="evidence" value="ECO:0007669"/>
    <property type="project" value="UniProtKB-KW"/>
</dbReference>
<dbReference type="Pfam" id="PF03466">
    <property type="entry name" value="LysR_substrate"/>
    <property type="match status" value="1"/>
</dbReference>
<dbReference type="EMBL" id="LNCD01000051">
    <property type="protein sequence ID" value="KWV55722.1"/>
    <property type="molecule type" value="Genomic_DNA"/>
</dbReference>
<dbReference type="Gene3D" id="1.10.10.10">
    <property type="entry name" value="Winged helix-like DNA-binding domain superfamily/Winged helix DNA-binding domain"/>
    <property type="match status" value="1"/>
</dbReference>
<protein>
    <recommendedName>
        <fullName evidence="7">HTH-type transcriptional regulator TtuA</fullName>
    </recommendedName>
    <alternativeName>
        <fullName evidence="8">Tartrate utilization transcriptional regulator</fullName>
    </alternativeName>
</protein>
<feature type="domain" description="HTH lysR-type" evidence="9">
    <location>
        <begin position="1"/>
        <end position="58"/>
    </location>
</feature>
<gene>
    <name evidence="10" type="ORF">AS026_37420</name>
</gene>
<dbReference type="InterPro" id="IPR036390">
    <property type="entry name" value="WH_DNA-bd_sf"/>
</dbReference>
<organism evidence="10 11">
    <name type="scientific">Rhizobium altiplani</name>
    <dbReference type="NCBI Taxonomy" id="1864509"/>
    <lineage>
        <taxon>Bacteria</taxon>
        <taxon>Pseudomonadati</taxon>
        <taxon>Pseudomonadota</taxon>
        <taxon>Alphaproteobacteria</taxon>
        <taxon>Hyphomicrobiales</taxon>
        <taxon>Rhizobiaceae</taxon>
        <taxon>Rhizobium/Agrobacterium group</taxon>
        <taxon>Rhizobium</taxon>
    </lineage>
</organism>
<name>A0A109JV73_9HYPH</name>
<evidence type="ECO:0000256" key="1">
    <source>
        <dbReference type="ARBA" id="ARBA00009437"/>
    </source>
</evidence>
<dbReference type="FunFam" id="1.10.10.10:FF:000001">
    <property type="entry name" value="LysR family transcriptional regulator"/>
    <property type="match status" value="1"/>
</dbReference>
<dbReference type="PANTHER" id="PTHR30293:SF0">
    <property type="entry name" value="NITROGEN ASSIMILATION REGULATORY PROTEIN NAC"/>
    <property type="match status" value="1"/>
</dbReference>
<reference evidence="10 11" key="1">
    <citation type="submission" date="2015-11" db="EMBL/GenBank/DDBJ databases">
        <title>Draft Genome Sequence of the Strain BR 10423 (Rhizobium sp.) isolated from nodules of Mimosa pudica.</title>
        <authorList>
            <person name="Barauna A.C."/>
            <person name="Zilli J.E."/>
            <person name="Simoes-Araujo J.L."/>
            <person name="Reis V.M."/>
            <person name="James E.K."/>
            <person name="Reis F.B.Jr."/>
            <person name="Rouws L.F."/>
            <person name="Passos S.R."/>
            <person name="Gois S.R."/>
        </authorList>
    </citation>
    <scope>NUCLEOTIDE SEQUENCE [LARGE SCALE GENOMIC DNA]</scope>
    <source>
        <strain evidence="10 11">BR10423</strain>
    </source>
</reference>
<dbReference type="Gene3D" id="3.40.190.290">
    <property type="match status" value="1"/>
</dbReference>
<evidence type="ECO:0000256" key="2">
    <source>
        <dbReference type="ARBA" id="ARBA00023015"/>
    </source>
</evidence>
<keyword evidence="11" id="KW-1185">Reference proteome</keyword>
<dbReference type="SUPFAM" id="SSF53850">
    <property type="entry name" value="Periplasmic binding protein-like II"/>
    <property type="match status" value="1"/>
</dbReference>
<dbReference type="PRINTS" id="PR00039">
    <property type="entry name" value="HTHLYSR"/>
</dbReference>
<comment type="caution">
    <text evidence="10">The sequence shown here is derived from an EMBL/GenBank/DDBJ whole genome shotgun (WGS) entry which is preliminary data.</text>
</comment>
<dbReference type="PROSITE" id="PS50931">
    <property type="entry name" value="HTH_LYSR"/>
    <property type="match status" value="1"/>
</dbReference>
<keyword evidence="2" id="KW-0805">Transcription regulation</keyword>